<dbReference type="EMBL" id="CACRSM010000002">
    <property type="protein sequence ID" value="VYS88511.1"/>
    <property type="molecule type" value="Genomic_DNA"/>
</dbReference>
<reference evidence="9" key="1">
    <citation type="submission" date="2019-11" db="EMBL/GenBank/DDBJ databases">
        <authorList>
            <person name="Feng L."/>
        </authorList>
    </citation>
    <scope>NUCLEOTIDE SEQUENCE</scope>
    <source>
        <strain evidence="9">AodontolyticusLFYP35</strain>
    </source>
</reference>
<keyword evidence="4" id="KW-0572">Peptidoglycan-anchor</keyword>
<feature type="signal peptide" evidence="7">
    <location>
        <begin position="1"/>
        <end position="28"/>
    </location>
</feature>
<evidence type="ECO:0000313" key="9">
    <source>
        <dbReference type="EMBL" id="VYS88511.1"/>
    </source>
</evidence>
<feature type="region of interest" description="Disordered" evidence="5">
    <location>
        <begin position="411"/>
        <end position="455"/>
    </location>
</feature>
<organism evidence="9">
    <name type="scientific">Schaalia odontolytica</name>
    <dbReference type="NCBI Taxonomy" id="1660"/>
    <lineage>
        <taxon>Bacteria</taxon>
        <taxon>Bacillati</taxon>
        <taxon>Actinomycetota</taxon>
        <taxon>Actinomycetes</taxon>
        <taxon>Actinomycetales</taxon>
        <taxon>Actinomycetaceae</taxon>
        <taxon>Schaalia</taxon>
    </lineage>
</organism>
<name>A0A6N2S8B5_9ACTO</name>
<evidence type="ECO:0000256" key="4">
    <source>
        <dbReference type="ARBA" id="ARBA00023088"/>
    </source>
</evidence>
<feature type="compositionally biased region" description="Low complexity" evidence="5">
    <location>
        <begin position="415"/>
        <end position="431"/>
    </location>
</feature>
<evidence type="ECO:0000256" key="2">
    <source>
        <dbReference type="ARBA" id="ARBA00022525"/>
    </source>
</evidence>
<gene>
    <name evidence="9" type="ORF">AOLFYP35_00699</name>
</gene>
<dbReference type="PROSITE" id="PS50847">
    <property type="entry name" value="GRAM_POS_ANCHORING"/>
    <property type="match status" value="1"/>
</dbReference>
<dbReference type="InterPro" id="IPR019931">
    <property type="entry name" value="LPXTG_anchor"/>
</dbReference>
<accession>A0A6N2S8B5</accession>
<feature type="compositionally biased region" description="Basic and acidic residues" evidence="5">
    <location>
        <begin position="433"/>
        <end position="444"/>
    </location>
</feature>
<feature type="transmembrane region" description="Helical" evidence="6">
    <location>
        <begin position="453"/>
        <end position="474"/>
    </location>
</feature>
<keyword evidence="3 7" id="KW-0732">Signal</keyword>
<evidence type="ECO:0000256" key="6">
    <source>
        <dbReference type="SAM" id="Phobius"/>
    </source>
</evidence>
<feature type="domain" description="Gram-positive cocci surface proteins LPxTG" evidence="8">
    <location>
        <begin position="449"/>
        <end position="479"/>
    </location>
</feature>
<keyword evidence="6" id="KW-0812">Transmembrane</keyword>
<protein>
    <recommendedName>
        <fullName evidence="8">Gram-positive cocci surface proteins LPxTG domain-containing protein</fullName>
    </recommendedName>
</protein>
<keyword evidence="2" id="KW-0964">Secreted</keyword>
<evidence type="ECO:0000256" key="1">
    <source>
        <dbReference type="ARBA" id="ARBA00022512"/>
    </source>
</evidence>
<dbReference type="AlphaFoldDB" id="A0A6N2S8B5"/>
<keyword evidence="6" id="KW-0472">Membrane</keyword>
<sequence>MKTLRNIAAGSLGLALVFSSLTAMDAQAVERVPGQINGDRSSGCVVDWTARAMLDQNMDNIPVGLRKGPYSTSGFMESVHPDYGSKAVLENHHWFNPVSDVQYWRIPIGAEFGILPGATLTVDLPDDMTNVRLISDLSTEVKNTTVDQFMERQTFGALARKLDWDIVPNATQTDAARNIWTLTFPNGLPEGHAAVVEFVGTGDRTKHYEATSHFRGLRETDEKGNACLTTPEPELTVGQCQAGVVGRTTFSPYSKDIDLREKFSDRWQGTGALWGEAGADGWDPSRQYSDAAGATRRMRFYAATKRELTNATMTVSAPQGATFDEASIASALTPGGGALVGNGFSQSVTGISNPTVSADKKTLTFTIAHMPENSSLSVEVTAVLTGEKAHKTPTSEPMVFFHTLVGSIPGCEVSPTPTTPATEPTPNQPQEPNKPENPKAENPKKAGPLAHTGATSGMVLGAAGMTLIAGLLAAKRRKA</sequence>
<feature type="chain" id="PRO_5027071891" description="Gram-positive cocci surface proteins LPxTG domain-containing protein" evidence="7">
    <location>
        <begin position="29"/>
        <end position="479"/>
    </location>
</feature>
<evidence type="ECO:0000256" key="3">
    <source>
        <dbReference type="ARBA" id="ARBA00022729"/>
    </source>
</evidence>
<evidence type="ECO:0000256" key="5">
    <source>
        <dbReference type="SAM" id="MobiDB-lite"/>
    </source>
</evidence>
<evidence type="ECO:0000259" key="8">
    <source>
        <dbReference type="PROSITE" id="PS50847"/>
    </source>
</evidence>
<proteinExistence type="predicted"/>
<keyword evidence="6" id="KW-1133">Transmembrane helix</keyword>
<evidence type="ECO:0000256" key="7">
    <source>
        <dbReference type="SAM" id="SignalP"/>
    </source>
</evidence>
<keyword evidence="1" id="KW-0134">Cell wall</keyword>